<dbReference type="PANTHER" id="PTHR47074:SF11">
    <property type="entry name" value="REVERSE TRANSCRIPTASE-LIKE PROTEIN"/>
    <property type="match status" value="1"/>
</dbReference>
<evidence type="ECO:0008006" key="3">
    <source>
        <dbReference type="Google" id="ProtNLM"/>
    </source>
</evidence>
<evidence type="ECO:0000313" key="1">
    <source>
        <dbReference type="EMBL" id="KAL3727124.1"/>
    </source>
</evidence>
<dbReference type="Proteomes" id="UP001634007">
    <property type="component" value="Unassembled WGS sequence"/>
</dbReference>
<dbReference type="InterPro" id="IPR052929">
    <property type="entry name" value="RNase_H-like_EbsB-rel"/>
</dbReference>
<dbReference type="PANTHER" id="PTHR47074">
    <property type="entry name" value="BNAC02G40300D PROTEIN"/>
    <property type="match status" value="1"/>
</dbReference>
<dbReference type="CDD" id="cd06222">
    <property type="entry name" value="RNase_H_like"/>
    <property type="match status" value="1"/>
</dbReference>
<proteinExistence type="predicted"/>
<evidence type="ECO:0000313" key="2">
    <source>
        <dbReference type="Proteomes" id="UP001634007"/>
    </source>
</evidence>
<protein>
    <recommendedName>
        <fullName evidence="3">RNase H type-1 domain-containing protein</fullName>
    </recommendedName>
</protein>
<dbReference type="InterPro" id="IPR044730">
    <property type="entry name" value="RNase_H-like_dom_plant"/>
</dbReference>
<organism evidence="1 2">
    <name type="scientific">Eucalyptus globulus</name>
    <name type="common">Tasmanian blue gum</name>
    <dbReference type="NCBI Taxonomy" id="34317"/>
    <lineage>
        <taxon>Eukaryota</taxon>
        <taxon>Viridiplantae</taxon>
        <taxon>Streptophyta</taxon>
        <taxon>Embryophyta</taxon>
        <taxon>Tracheophyta</taxon>
        <taxon>Spermatophyta</taxon>
        <taxon>Magnoliopsida</taxon>
        <taxon>eudicotyledons</taxon>
        <taxon>Gunneridae</taxon>
        <taxon>Pentapetalae</taxon>
        <taxon>rosids</taxon>
        <taxon>malvids</taxon>
        <taxon>Myrtales</taxon>
        <taxon>Myrtaceae</taxon>
        <taxon>Myrtoideae</taxon>
        <taxon>Eucalypteae</taxon>
        <taxon>Eucalyptus</taxon>
    </lineage>
</organism>
<keyword evidence="2" id="KW-1185">Reference proteome</keyword>
<dbReference type="EMBL" id="JBJKBG010000008">
    <property type="protein sequence ID" value="KAL3727124.1"/>
    <property type="molecule type" value="Genomic_DNA"/>
</dbReference>
<dbReference type="AlphaFoldDB" id="A0ABD3JL85"/>
<accession>A0ABD3JL85</accession>
<reference evidence="1 2" key="1">
    <citation type="submission" date="2024-11" db="EMBL/GenBank/DDBJ databases">
        <title>Chromosome-level genome assembly of Eucalyptus globulus Labill. provides insights into its genome evolution.</title>
        <authorList>
            <person name="Li X."/>
        </authorList>
    </citation>
    <scope>NUCLEOTIDE SEQUENCE [LARGE SCALE GENOMIC DNA]</scope>
    <source>
        <strain evidence="1">CL2024</strain>
        <tissue evidence="1">Fresh tender leaves</tissue>
    </source>
</reference>
<comment type="caution">
    <text evidence="1">The sequence shown here is derived from an EMBL/GenBank/DDBJ whole genome shotgun (WGS) entry which is preliminary data.</text>
</comment>
<name>A0ABD3JL85_EUCGL</name>
<sequence length="163" mass="18377">MNVSPTSITRTDRWVSEYLKSGITESQKAIFATTLWLIWKARNAWIFNGKRKTQEQIVNEALLSHQLYEKWNPREKLKRSDPRTWQPPATGSLKINVDCSWLAEKSEGSIAGICRGEAGVCIGGFAQKFRAQSAQEGETLAVQQALLWLRRQRTALTGLQTAA</sequence>
<gene>
    <name evidence="1" type="ORF">ACJRO7_031947</name>
</gene>